<name>A0A0M4FX38_9BACI</name>
<feature type="transmembrane region" description="Helical" evidence="1">
    <location>
        <begin position="32"/>
        <end position="49"/>
    </location>
</feature>
<reference evidence="2 3" key="2">
    <citation type="journal article" date="2016" name="Int. J. Syst. Evol. Microbiol.">
        <title>Bacillus gobiensis sp. nov., isolated from a soil sample.</title>
        <authorList>
            <person name="Liu B."/>
            <person name="Liu G.H."/>
            <person name="Cetin S."/>
            <person name="Schumann P."/>
            <person name="Pan Z.Z."/>
            <person name="Chen Q.Q."/>
        </authorList>
    </citation>
    <scope>NUCLEOTIDE SEQUENCE [LARGE SCALE GENOMIC DNA]</scope>
    <source>
        <strain evidence="2 3">FJAT-4402</strain>
    </source>
</reference>
<accession>A0A0M4FX38</accession>
<dbReference type="Proteomes" id="UP000067625">
    <property type="component" value="Chromosome"/>
</dbReference>
<evidence type="ECO:0000256" key="1">
    <source>
        <dbReference type="SAM" id="Phobius"/>
    </source>
</evidence>
<keyword evidence="1" id="KW-0472">Membrane</keyword>
<dbReference type="PATRIC" id="fig|1441095.3.peg.4279"/>
<proteinExistence type="predicted"/>
<reference evidence="3" key="1">
    <citation type="submission" date="2015-08" db="EMBL/GenBank/DDBJ databases">
        <title>Genome sequencing project for genomic taxonomy and phylogenomics of Bacillus-like bacteria.</title>
        <authorList>
            <person name="Liu B."/>
            <person name="Wang J."/>
            <person name="Zhu Y."/>
            <person name="Liu G."/>
            <person name="Chen Q."/>
            <person name="Chen Z."/>
            <person name="Lan J."/>
            <person name="Che J."/>
            <person name="Ge C."/>
            <person name="Shi H."/>
            <person name="Pan Z."/>
            <person name="Liu X."/>
        </authorList>
    </citation>
    <scope>NUCLEOTIDE SEQUENCE [LARGE SCALE GENOMIC DNA]</scope>
    <source>
        <strain evidence="3">FJAT-4402</strain>
    </source>
</reference>
<sequence length="59" mass="6776">MSTKISFKYPLIILAFLLSSLLIQLLSFQNSVPANLTFIFLIGVLIYFGKKFKLHLKEN</sequence>
<keyword evidence="3" id="KW-1185">Reference proteome</keyword>
<feature type="transmembrane region" description="Helical" evidence="1">
    <location>
        <begin position="7"/>
        <end position="26"/>
    </location>
</feature>
<evidence type="ECO:0000313" key="2">
    <source>
        <dbReference type="EMBL" id="ALC83455.1"/>
    </source>
</evidence>
<dbReference type="EMBL" id="CP012600">
    <property type="protein sequence ID" value="ALC83455.1"/>
    <property type="molecule type" value="Genomic_DNA"/>
</dbReference>
<keyword evidence="1" id="KW-1133">Transmembrane helix</keyword>
<protein>
    <submittedName>
        <fullName evidence="2">Uncharacterized protein</fullName>
    </submittedName>
</protein>
<organism evidence="2 3">
    <name type="scientific">Bacillus gobiensis</name>
    <dbReference type="NCBI Taxonomy" id="1441095"/>
    <lineage>
        <taxon>Bacteria</taxon>
        <taxon>Bacillati</taxon>
        <taxon>Bacillota</taxon>
        <taxon>Bacilli</taxon>
        <taxon>Bacillales</taxon>
        <taxon>Bacillaceae</taxon>
        <taxon>Bacillus</taxon>
    </lineage>
</organism>
<keyword evidence="1" id="KW-0812">Transmembrane</keyword>
<evidence type="ECO:0000313" key="3">
    <source>
        <dbReference type="Proteomes" id="UP000067625"/>
    </source>
</evidence>
<dbReference type="AlphaFoldDB" id="A0A0M4FX38"/>
<gene>
    <name evidence="2" type="ORF">AM592_19360</name>
</gene>
<dbReference type="STRING" id="1441095.AM592_19360"/>